<protein>
    <recommendedName>
        <fullName evidence="3">PorV/PorQ family protein</fullName>
    </recommendedName>
</protein>
<dbReference type="Proteomes" id="UP000233256">
    <property type="component" value="Unassembled WGS sequence"/>
</dbReference>
<name>A0A2N1PUU2_9BACT</name>
<dbReference type="SUPFAM" id="SSF56935">
    <property type="entry name" value="Porins"/>
    <property type="match status" value="1"/>
</dbReference>
<reference evidence="1 2" key="1">
    <citation type="journal article" date="2017" name="ISME J.">
        <title>Potential for microbial H2 and metal transformations associated with novel bacteria and archaea in deep terrestrial subsurface sediments.</title>
        <authorList>
            <person name="Hernsdorf A.W."/>
            <person name="Amano Y."/>
            <person name="Miyakawa K."/>
            <person name="Ise K."/>
            <person name="Suzuki Y."/>
            <person name="Anantharaman K."/>
            <person name="Probst A."/>
            <person name="Burstein D."/>
            <person name="Thomas B.C."/>
            <person name="Banfield J.F."/>
        </authorList>
    </citation>
    <scope>NUCLEOTIDE SEQUENCE [LARGE SCALE GENOMIC DNA]</scope>
    <source>
        <strain evidence="1">HGW-Wallbacteria-1</strain>
    </source>
</reference>
<comment type="caution">
    <text evidence="1">The sequence shown here is derived from an EMBL/GenBank/DDBJ whole genome shotgun (WGS) entry which is preliminary data.</text>
</comment>
<dbReference type="Gene3D" id="2.40.160.60">
    <property type="entry name" value="Outer membrane protein transport protein (OMPP1/FadL/TodX)"/>
    <property type="match status" value="1"/>
</dbReference>
<evidence type="ECO:0000313" key="2">
    <source>
        <dbReference type="Proteomes" id="UP000233256"/>
    </source>
</evidence>
<dbReference type="AlphaFoldDB" id="A0A2N1PUU2"/>
<proteinExistence type="predicted"/>
<evidence type="ECO:0000313" key="1">
    <source>
        <dbReference type="EMBL" id="PKK92104.1"/>
    </source>
</evidence>
<organism evidence="1 2">
    <name type="scientific">Candidatus Wallbacteria bacterium HGW-Wallbacteria-1</name>
    <dbReference type="NCBI Taxonomy" id="2013854"/>
    <lineage>
        <taxon>Bacteria</taxon>
        <taxon>Candidatus Walliibacteriota</taxon>
    </lineage>
</organism>
<gene>
    <name evidence="1" type="ORF">CVV64_01410</name>
</gene>
<sequence>MSRPFKAMGGARHALRPAYLALLCLILLIGESTISAAGAGNTGSWAVDRPPSARASGMGGAFVGLADDGFAGWWNPAGLVHLRQTELCSMYEMMTLDRKSSFISGAYPFLDGVSSLGFSWYRQGVESIPVTELDPSSVISVDAIGNPVYGIRNLGYIEDISNLFTLSVARSLNDYLSAGMNFKYLGQRIGETRGYALGMDFSFLMRGPEGISLGGAVRNIAQTMHWNSDTQRDDNMPLSLVMGVDVNFKDAMHLLFDIEKTENCDLEYHIGAEATIMEVFSLRLGMNDGRVTGGTSVRFNSWRFDYSYIDDVLGINHRLSSSFRFNAAGN</sequence>
<accession>A0A2N1PUU2</accession>
<dbReference type="NCBIfam" id="NF033709">
    <property type="entry name" value="PorV_fam"/>
    <property type="match status" value="1"/>
</dbReference>
<dbReference type="EMBL" id="PGXC01000001">
    <property type="protein sequence ID" value="PKK92104.1"/>
    <property type="molecule type" value="Genomic_DNA"/>
</dbReference>
<evidence type="ECO:0008006" key="3">
    <source>
        <dbReference type="Google" id="ProtNLM"/>
    </source>
</evidence>